<dbReference type="HOGENOM" id="CLU_1730783_0_0_1"/>
<reference evidence="6" key="3">
    <citation type="submission" date="2025-09" db="UniProtKB">
        <authorList>
            <consortium name="Ensembl"/>
        </authorList>
    </citation>
    <scope>IDENTIFICATION</scope>
</reference>
<protein>
    <recommendedName>
        <fullName evidence="5">Alcohol dehydrogenase-like C-terminal domain-containing protein</fullName>
    </recommendedName>
</protein>
<evidence type="ECO:0000256" key="4">
    <source>
        <dbReference type="ARBA" id="ARBA00023002"/>
    </source>
</evidence>
<dbReference type="GO" id="GO:0005737">
    <property type="term" value="C:cytoplasm"/>
    <property type="evidence" value="ECO:0007669"/>
    <property type="project" value="TreeGrafter"/>
</dbReference>
<comment type="cofactor">
    <cofactor evidence="1">
        <name>Zn(2+)</name>
        <dbReference type="ChEBI" id="CHEBI:29105"/>
    </cofactor>
</comment>
<dbReference type="eggNOG" id="KOG1198">
    <property type="taxonomic scope" value="Eukaryota"/>
</dbReference>
<feature type="domain" description="Alcohol dehydrogenase-like C-terminal" evidence="5">
    <location>
        <begin position="2"/>
        <end position="114"/>
    </location>
</feature>
<dbReference type="Pfam" id="PF00107">
    <property type="entry name" value="ADH_zinc_N"/>
    <property type="match status" value="1"/>
</dbReference>
<dbReference type="PANTHER" id="PTHR42940:SF8">
    <property type="entry name" value="VACUOLAR PROTEIN SORTING-ASSOCIATED PROTEIN 11"/>
    <property type="match status" value="1"/>
</dbReference>
<sequence length="151" mass="16543">MADINEKSLKVAMERGADETVLWSRELGEEEAIEITKKAAIDGGFDGVIDIVNSKITAERAFKSTHRGSTLVMVGLYGGAASFSLPQFVHGLRQVRGVLTGKINQLRELVDLAAHAQFSAPPMTFFKLEDAFKAMCLIRDGKVQGRCIIKF</sequence>
<evidence type="ECO:0000313" key="6">
    <source>
        <dbReference type="Ensembl" id="ENSCSAVP00000005308.1"/>
    </source>
</evidence>
<keyword evidence="2" id="KW-0479">Metal-binding</keyword>
<dbReference type="GO" id="GO:0046872">
    <property type="term" value="F:metal ion binding"/>
    <property type="evidence" value="ECO:0007669"/>
    <property type="project" value="UniProtKB-KW"/>
</dbReference>
<keyword evidence="3" id="KW-0862">Zinc</keyword>
<dbReference type="Gene3D" id="3.90.180.10">
    <property type="entry name" value="Medium-chain alcohol dehydrogenases, catalytic domain"/>
    <property type="match status" value="1"/>
</dbReference>
<dbReference type="InParanoid" id="H2YJ09"/>
<dbReference type="OMA" id="ADETVLW"/>
<reference evidence="6" key="2">
    <citation type="submission" date="2025-08" db="UniProtKB">
        <authorList>
            <consortium name="Ensembl"/>
        </authorList>
    </citation>
    <scope>IDENTIFICATION</scope>
</reference>
<dbReference type="Proteomes" id="UP000007875">
    <property type="component" value="Unassembled WGS sequence"/>
</dbReference>
<dbReference type="GO" id="GO:0004022">
    <property type="term" value="F:alcohol dehydrogenase (NAD+) activity"/>
    <property type="evidence" value="ECO:0007669"/>
    <property type="project" value="TreeGrafter"/>
</dbReference>
<dbReference type="STRING" id="51511.ENSCSAVP00000005308"/>
<dbReference type="Gene3D" id="3.40.50.720">
    <property type="entry name" value="NAD(P)-binding Rossmann-like Domain"/>
    <property type="match status" value="1"/>
</dbReference>
<evidence type="ECO:0000259" key="5">
    <source>
        <dbReference type="Pfam" id="PF00107"/>
    </source>
</evidence>
<evidence type="ECO:0000313" key="7">
    <source>
        <dbReference type="Proteomes" id="UP000007875"/>
    </source>
</evidence>
<dbReference type="GeneTree" id="ENSGT00550000075207"/>
<accession>H2YJ09</accession>
<dbReference type="AlphaFoldDB" id="H2YJ09"/>
<proteinExistence type="predicted"/>
<dbReference type="InterPro" id="IPR036291">
    <property type="entry name" value="NAD(P)-bd_dom_sf"/>
</dbReference>
<name>H2YJ09_CIOSA</name>
<evidence type="ECO:0000256" key="1">
    <source>
        <dbReference type="ARBA" id="ARBA00001947"/>
    </source>
</evidence>
<keyword evidence="4" id="KW-0560">Oxidoreductase</keyword>
<dbReference type="SUPFAM" id="SSF51735">
    <property type="entry name" value="NAD(P)-binding Rossmann-fold domains"/>
    <property type="match status" value="1"/>
</dbReference>
<keyword evidence="7" id="KW-1185">Reference proteome</keyword>
<evidence type="ECO:0000256" key="3">
    <source>
        <dbReference type="ARBA" id="ARBA00022833"/>
    </source>
</evidence>
<dbReference type="InterPro" id="IPR013149">
    <property type="entry name" value="ADH-like_C"/>
</dbReference>
<dbReference type="PANTHER" id="PTHR42940">
    <property type="entry name" value="ALCOHOL DEHYDROGENASE 1-RELATED"/>
    <property type="match status" value="1"/>
</dbReference>
<dbReference type="Ensembl" id="ENSCSAVT00000005379.1">
    <property type="protein sequence ID" value="ENSCSAVP00000005308.1"/>
    <property type="gene ID" value="ENSCSAVG00000003166.1"/>
</dbReference>
<reference evidence="7" key="1">
    <citation type="submission" date="2003-08" db="EMBL/GenBank/DDBJ databases">
        <authorList>
            <person name="Birren B."/>
            <person name="Nusbaum C."/>
            <person name="Abebe A."/>
            <person name="Abouelleil A."/>
            <person name="Adekoya E."/>
            <person name="Ait-zahra M."/>
            <person name="Allen N."/>
            <person name="Allen T."/>
            <person name="An P."/>
            <person name="Anderson M."/>
            <person name="Anderson S."/>
            <person name="Arachchi H."/>
            <person name="Armbruster J."/>
            <person name="Bachantsang P."/>
            <person name="Baldwin J."/>
            <person name="Barry A."/>
            <person name="Bayul T."/>
            <person name="Blitshsteyn B."/>
            <person name="Bloom T."/>
            <person name="Blye J."/>
            <person name="Boguslavskiy L."/>
            <person name="Borowsky M."/>
            <person name="Boukhgalter B."/>
            <person name="Brunache A."/>
            <person name="Butler J."/>
            <person name="Calixte N."/>
            <person name="Calvo S."/>
            <person name="Camarata J."/>
            <person name="Campo K."/>
            <person name="Chang J."/>
            <person name="Cheshatsang Y."/>
            <person name="Citroen M."/>
            <person name="Collymore A."/>
            <person name="Considine T."/>
            <person name="Cook A."/>
            <person name="Cooke P."/>
            <person name="Corum B."/>
            <person name="Cuomo C."/>
            <person name="David R."/>
            <person name="Dawoe T."/>
            <person name="Degray S."/>
            <person name="Dodge S."/>
            <person name="Dooley K."/>
            <person name="Dorje P."/>
            <person name="Dorjee K."/>
            <person name="Dorris L."/>
            <person name="Duffey N."/>
            <person name="Dupes A."/>
            <person name="Elkins T."/>
            <person name="Engels R."/>
            <person name="Erickson J."/>
            <person name="Farina A."/>
            <person name="Faro S."/>
            <person name="Ferreira P."/>
            <person name="Fischer H."/>
            <person name="Fitzgerald M."/>
            <person name="Foley K."/>
            <person name="Gage D."/>
            <person name="Galagan J."/>
            <person name="Gearin G."/>
            <person name="Gnerre S."/>
            <person name="Gnirke A."/>
            <person name="Goyette A."/>
            <person name="Graham J."/>
            <person name="Grandbois E."/>
            <person name="Gyaltsen K."/>
            <person name="Hafez N."/>
            <person name="Hagopian D."/>
            <person name="Hagos B."/>
            <person name="Hall J."/>
            <person name="Hatcher B."/>
            <person name="Heller A."/>
            <person name="Higgins H."/>
            <person name="Honan T."/>
            <person name="Horn A."/>
            <person name="Houde N."/>
            <person name="Hughes L."/>
            <person name="Hulme W."/>
            <person name="Husby E."/>
            <person name="Iliev I."/>
            <person name="Jaffe D."/>
            <person name="Jones C."/>
            <person name="Kamal M."/>
            <person name="Kamat A."/>
            <person name="Kamvysselis M."/>
            <person name="Karlsson E."/>
            <person name="Kells C."/>
            <person name="Kieu A."/>
            <person name="Kisner P."/>
            <person name="Kodira C."/>
            <person name="Kulbokas E."/>
            <person name="Labutti K."/>
            <person name="Lama D."/>
            <person name="Landers T."/>
            <person name="Leger J."/>
            <person name="Levine S."/>
            <person name="Lewis D."/>
            <person name="Lewis T."/>
            <person name="Lindblad-toh K."/>
            <person name="Liu X."/>
            <person name="Lokyitsang T."/>
            <person name="Lokyitsang Y."/>
            <person name="Lucien O."/>
            <person name="Lui A."/>
            <person name="Ma L.J."/>
            <person name="Mabbitt R."/>
            <person name="Macdonald J."/>
            <person name="Maclean C."/>
            <person name="Major J."/>
            <person name="Manning J."/>
            <person name="Marabella R."/>
            <person name="Maru K."/>
            <person name="Matthews C."/>
            <person name="Mauceli E."/>
            <person name="Mccarthy M."/>
            <person name="Mcdonough S."/>
            <person name="Mcghee T."/>
            <person name="Meldrim J."/>
            <person name="Meneus L."/>
            <person name="Mesirov J."/>
            <person name="Mihalev A."/>
            <person name="Mihova T."/>
            <person name="Mikkelsen T."/>
            <person name="Mlenga V."/>
            <person name="Moru K."/>
            <person name="Mozes J."/>
            <person name="Mulrain L."/>
            <person name="Munson G."/>
            <person name="Naylor J."/>
            <person name="Newes C."/>
            <person name="Nguyen C."/>
            <person name="Nguyen N."/>
            <person name="Nguyen T."/>
            <person name="Nicol R."/>
            <person name="Nielsen C."/>
            <person name="Nizzari M."/>
            <person name="Norbu C."/>
            <person name="Norbu N."/>
            <person name="O'donnell P."/>
            <person name="Okoawo O."/>
            <person name="O'leary S."/>
            <person name="Omotosho B."/>
            <person name="O'neill K."/>
            <person name="Osman S."/>
            <person name="Parker S."/>
            <person name="Perrin D."/>
            <person name="Phunkhang P."/>
            <person name="Piqani B."/>
            <person name="Purcell S."/>
            <person name="Rachupka T."/>
            <person name="Ramasamy U."/>
            <person name="Rameau R."/>
            <person name="Ray V."/>
            <person name="Raymond C."/>
            <person name="Retta R."/>
            <person name="Richardson S."/>
            <person name="Rise C."/>
            <person name="Rodriguez J."/>
            <person name="Rogers J."/>
            <person name="Rogov P."/>
            <person name="Rutman M."/>
            <person name="Schupbach R."/>
            <person name="Seaman C."/>
            <person name="Settipalli S."/>
            <person name="Sharpe T."/>
            <person name="Sheridan J."/>
            <person name="Sherpa N."/>
            <person name="Shi J."/>
            <person name="Smirnov S."/>
            <person name="Smith C."/>
            <person name="Sougnez C."/>
            <person name="Spencer B."/>
            <person name="Stalker J."/>
            <person name="Stange-thomann N."/>
            <person name="Stavropoulos S."/>
            <person name="Stetson K."/>
            <person name="Stone C."/>
            <person name="Stone S."/>
            <person name="Stubbs M."/>
            <person name="Talamas J."/>
            <person name="Tchuinga P."/>
            <person name="Tenzing P."/>
            <person name="Tesfaye S."/>
            <person name="Theodore J."/>
            <person name="Thoulutsang Y."/>
            <person name="Topham K."/>
            <person name="Towey S."/>
            <person name="Tsamla T."/>
            <person name="Tsomo N."/>
            <person name="Vallee D."/>
            <person name="Vassiliev H."/>
            <person name="Venkataraman V."/>
            <person name="Vinson J."/>
            <person name="Vo A."/>
            <person name="Wade C."/>
            <person name="Wang S."/>
            <person name="Wangchuk T."/>
            <person name="Wangdi T."/>
            <person name="Whittaker C."/>
            <person name="Wilkinson J."/>
            <person name="Wu Y."/>
            <person name="Wyman D."/>
            <person name="Yadav S."/>
            <person name="Yang S."/>
            <person name="Yang X."/>
            <person name="Yeager S."/>
            <person name="Yee E."/>
            <person name="Young G."/>
            <person name="Zainoun J."/>
            <person name="Zembeck L."/>
            <person name="Zimmer A."/>
            <person name="Zody M."/>
            <person name="Lander E."/>
        </authorList>
    </citation>
    <scope>NUCLEOTIDE SEQUENCE [LARGE SCALE GENOMIC DNA]</scope>
</reference>
<organism evidence="6 7">
    <name type="scientific">Ciona savignyi</name>
    <name type="common">Pacific transparent sea squirt</name>
    <dbReference type="NCBI Taxonomy" id="51511"/>
    <lineage>
        <taxon>Eukaryota</taxon>
        <taxon>Metazoa</taxon>
        <taxon>Chordata</taxon>
        <taxon>Tunicata</taxon>
        <taxon>Ascidiacea</taxon>
        <taxon>Phlebobranchia</taxon>
        <taxon>Cionidae</taxon>
        <taxon>Ciona</taxon>
    </lineage>
</organism>
<evidence type="ECO:0000256" key="2">
    <source>
        <dbReference type="ARBA" id="ARBA00022723"/>
    </source>
</evidence>